<evidence type="ECO:0000256" key="1">
    <source>
        <dbReference type="SAM" id="Phobius"/>
    </source>
</evidence>
<dbReference type="RefSeq" id="WP_090846087.1">
    <property type="nucleotide sequence ID" value="NZ_FMZL01000007.1"/>
</dbReference>
<keyword evidence="2" id="KW-0732">Signal</keyword>
<dbReference type="Pfam" id="PF24547">
    <property type="entry name" value="DUF7601"/>
    <property type="match status" value="1"/>
</dbReference>
<dbReference type="Gene3D" id="2.60.40.3050">
    <property type="match status" value="1"/>
</dbReference>
<keyword evidence="1" id="KW-1133">Transmembrane helix</keyword>
<evidence type="ECO:0000256" key="2">
    <source>
        <dbReference type="SAM" id="SignalP"/>
    </source>
</evidence>
<dbReference type="NCBIfam" id="TIGR03786">
    <property type="entry name" value="strep_pil_rpt"/>
    <property type="match status" value="1"/>
</dbReference>
<name>A0A1G6KDF2_9ACTN</name>
<accession>A0A1G6KDF2</accession>
<gene>
    <name evidence="4" type="ORF">SAMN04487824_10770</name>
</gene>
<dbReference type="Proteomes" id="UP000198528">
    <property type="component" value="Unassembled WGS sequence"/>
</dbReference>
<protein>
    <submittedName>
        <fullName evidence="4">Pilin isopeptide linkage domain-containing protein</fullName>
    </submittedName>
</protein>
<dbReference type="InterPro" id="IPR038174">
    <property type="entry name" value="Strep_pil_link_sf"/>
</dbReference>
<proteinExistence type="predicted"/>
<keyword evidence="1" id="KW-0472">Membrane</keyword>
<evidence type="ECO:0000313" key="4">
    <source>
        <dbReference type="EMBL" id="SDC28595.1"/>
    </source>
</evidence>
<dbReference type="AlphaFoldDB" id="A0A1G6KDF2"/>
<keyword evidence="1" id="KW-0812">Transmembrane</keyword>
<evidence type="ECO:0000259" key="3">
    <source>
        <dbReference type="Pfam" id="PF24547"/>
    </source>
</evidence>
<organism evidence="4 5">
    <name type="scientific">Parafannyhessea umbonata</name>
    <dbReference type="NCBI Taxonomy" id="604330"/>
    <lineage>
        <taxon>Bacteria</taxon>
        <taxon>Bacillati</taxon>
        <taxon>Actinomycetota</taxon>
        <taxon>Coriobacteriia</taxon>
        <taxon>Coriobacteriales</taxon>
        <taxon>Atopobiaceae</taxon>
        <taxon>Parafannyhessea</taxon>
    </lineage>
</organism>
<dbReference type="InterPro" id="IPR022464">
    <property type="entry name" value="Strep_pil_isopept_link"/>
</dbReference>
<dbReference type="EMBL" id="FMZL01000007">
    <property type="protein sequence ID" value="SDC28595.1"/>
    <property type="molecule type" value="Genomic_DNA"/>
</dbReference>
<sequence length="326" mass="34196">MNAKLTKGLAAAAISAAMMLGAAAPALAADAQATYTDQGTVNITKSYELEGQGVSPEETFTVTQDGDGTVSDSDATSAPALTSISTVTFAKGAAGSKNKTQNFVVTLPEYSKVGIYSYNLKETVGNTAGVTYRADDIKLVVTVIEQNGLVRVAAVHCENGDGDKTSSFADNKYSAGELDVKKTVEGNLGDKNKEFMFTVTFNAPADKSWTREITVEGGASDFKWDGNTATFTLSNGDTAKFKNVPAGVTYTVDEADYSSEKYETKGEVTTPTAMTSNGAKVEVTNTKNGTVDTGVLLNNAPYIAIIGGAAVVAIYVVNKRRHSDMD</sequence>
<feature type="signal peptide" evidence="2">
    <location>
        <begin position="1"/>
        <end position="28"/>
    </location>
</feature>
<reference evidence="5" key="1">
    <citation type="submission" date="2016-10" db="EMBL/GenBank/DDBJ databases">
        <authorList>
            <person name="Varghese N."/>
            <person name="Submissions S."/>
        </authorList>
    </citation>
    <scope>NUCLEOTIDE SEQUENCE [LARGE SCALE GENOMIC DNA]</scope>
    <source>
        <strain evidence="5">DSM 22619</strain>
    </source>
</reference>
<feature type="transmembrane region" description="Helical" evidence="1">
    <location>
        <begin position="300"/>
        <end position="317"/>
    </location>
</feature>
<keyword evidence="5" id="KW-1185">Reference proteome</keyword>
<feature type="chain" id="PRO_5011654724" evidence="2">
    <location>
        <begin position="29"/>
        <end position="326"/>
    </location>
</feature>
<evidence type="ECO:0000313" key="5">
    <source>
        <dbReference type="Proteomes" id="UP000198528"/>
    </source>
</evidence>
<dbReference type="Gene3D" id="2.60.40.1140">
    <property type="entry name" value="Collagen-binding surface protein Cna, B-type domain"/>
    <property type="match status" value="1"/>
</dbReference>
<feature type="domain" description="DUF7601" evidence="3">
    <location>
        <begin position="176"/>
        <end position="287"/>
    </location>
</feature>
<dbReference type="InterPro" id="IPR055382">
    <property type="entry name" value="DUF7601"/>
</dbReference>